<feature type="transmembrane region" description="Helical" evidence="10">
    <location>
        <begin position="16"/>
        <end position="41"/>
    </location>
</feature>
<evidence type="ECO:0000256" key="5">
    <source>
        <dbReference type="ARBA" id="ARBA00022842"/>
    </source>
</evidence>
<evidence type="ECO:0000256" key="4">
    <source>
        <dbReference type="ARBA" id="ARBA00022692"/>
    </source>
</evidence>
<evidence type="ECO:0000313" key="11">
    <source>
        <dbReference type="EMBL" id="MBA0814717.1"/>
    </source>
</evidence>
<keyword evidence="8" id="KW-0406">Ion transport</keyword>
<evidence type="ECO:0000256" key="8">
    <source>
        <dbReference type="ARBA" id="ARBA00023065"/>
    </source>
</evidence>
<dbReference type="OrthoDB" id="976393at2759"/>
<evidence type="ECO:0000256" key="2">
    <source>
        <dbReference type="ARBA" id="ARBA00013242"/>
    </source>
</evidence>
<evidence type="ECO:0000256" key="9">
    <source>
        <dbReference type="ARBA" id="ARBA00023136"/>
    </source>
</evidence>
<evidence type="ECO:0000256" key="7">
    <source>
        <dbReference type="ARBA" id="ARBA00022989"/>
    </source>
</evidence>
<dbReference type="PANTHER" id="PTHR31998">
    <property type="entry name" value="K(+)-INSENSITIVE PYROPHOSPHATE-ENERGIZED PROTON PUMP"/>
    <property type="match status" value="1"/>
</dbReference>
<feature type="transmembrane region" description="Helical" evidence="10">
    <location>
        <begin position="53"/>
        <end position="72"/>
    </location>
</feature>
<name>A0A7J9HXZ0_9ROSI</name>
<evidence type="ECO:0000256" key="1">
    <source>
        <dbReference type="ARBA" id="ARBA00004127"/>
    </source>
</evidence>
<comment type="caution">
    <text evidence="11">The sequence shown here is derived from an EMBL/GenBank/DDBJ whole genome shotgun (WGS) entry which is preliminary data.</text>
</comment>
<keyword evidence="7 10" id="KW-1133">Transmembrane helix</keyword>
<feature type="transmembrane region" description="Helical" evidence="10">
    <location>
        <begin position="174"/>
        <end position="198"/>
    </location>
</feature>
<evidence type="ECO:0000313" key="12">
    <source>
        <dbReference type="Proteomes" id="UP000593560"/>
    </source>
</evidence>
<proteinExistence type="predicted"/>
<dbReference type="Proteomes" id="UP000593560">
    <property type="component" value="Unassembled WGS sequence"/>
</dbReference>
<accession>A0A7J9HXZ0</accession>
<keyword evidence="5" id="KW-0460">Magnesium</keyword>
<keyword evidence="12" id="KW-1185">Reference proteome</keyword>
<evidence type="ECO:0000256" key="10">
    <source>
        <dbReference type="SAM" id="Phobius"/>
    </source>
</evidence>
<dbReference type="GO" id="GO:0009678">
    <property type="term" value="F:diphosphate hydrolysis-driven proton transmembrane transporter activity"/>
    <property type="evidence" value="ECO:0007669"/>
    <property type="project" value="UniProtKB-EC"/>
</dbReference>
<gene>
    <name evidence="11" type="ORF">Gohar_020527</name>
</gene>
<evidence type="ECO:0000256" key="6">
    <source>
        <dbReference type="ARBA" id="ARBA00022967"/>
    </source>
</evidence>
<keyword evidence="3" id="KW-0813">Transport</keyword>
<dbReference type="EMBL" id="JABFAD010000012">
    <property type="protein sequence ID" value="MBA0814717.1"/>
    <property type="molecule type" value="Genomic_DNA"/>
</dbReference>
<sequence>MCFWNTLVKKYLKMMIILQVELGCALTLMSFVCSAMISALFSSLLSLHNQSRGCSVIGSAALVSFALFGAYVSRTGIKIVYVLTPKAFMVSYSSAIQYNPGTKGKAKPDYTYCVKISTDASLCEIIPPGALVMLNPLTVGTLFGVETLASVQAAVKGDTKGDPLKDTSSPSFNILIKLMAVEPFVFALFFAAHGGLLFKFI</sequence>
<keyword evidence="9 10" id="KW-0472">Membrane</keyword>
<protein>
    <recommendedName>
        <fullName evidence="2">H(+)-exporting diphosphatase</fullName>
        <ecNumber evidence="2">7.1.3.1</ecNumber>
    </recommendedName>
</protein>
<evidence type="ECO:0000256" key="3">
    <source>
        <dbReference type="ARBA" id="ARBA00022448"/>
    </source>
</evidence>
<keyword evidence="6" id="KW-1278">Translocase</keyword>
<dbReference type="InterPro" id="IPR004131">
    <property type="entry name" value="PPase-energised_H-pump"/>
</dbReference>
<dbReference type="GO" id="GO:0012505">
    <property type="term" value="C:endomembrane system"/>
    <property type="evidence" value="ECO:0007669"/>
    <property type="project" value="UniProtKB-SubCell"/>
</dbReference>
<dbReference type="GO" id="GO:0004427">
    <property type="term" value="F:inorganic diphosphate phosphatase activity"/>
    <property type="evidence" value="ECO:0007669"/>
    <property type="project" value="InterPro"/>
</dbReference>
<reference evidence="11 12" key="1">
    <citation type="journal article" date="2019" name="Genome Biol. Evol.">
        <title>Insights into the evolution of the New World diploid cottons (Gossypium, subgenus Houzingenia) based on genome sequencing.</title>
        <authorList>
            <person name="Grover C.E."/>
            <person name="Arick M.A. 2nd"/>
            <person name="Thrash A."/>
            <person name="Conover J.L."/>
            <person name="Sanders W.S."/>
            <person name="Peterson D.G."/>
            <person name="Frelichowski J.E."/>
            <person name="Scheffler J.A."/>
            <person name="Scheffler B.E."/>
            <person name="Wendel J.F."/>
        </authorList>
    </citation>
    <scope>NUCLEOTIDE SEQUENCE [LARGE SCALE GENOMIC DNA]</scope>
    <source>
        <strain evidence="11">0</strain>
        <tissue evidence="11">Leaf</tissue>
    </source>
</reference>
<dbReference type="GO" id="GO:0016020">
    <property type="term" value="C:membrane"/>
    <property type="evidence" value="ECO:0007669"/>
    <property type="project" value="InterPro"/>
</dbReference>
<dbReference type="AlphaFoldDB" id="A0A7J9HXZ0"/>
<organism evidence="11 12">
    <name type="scientific">Gossypium harknessii</name>
    <dbReference type="NCBI Taxonomy" id="34285"/>
    <lineage>
        <taxon>Eukaryota</taxon>
        <taxon>Viridiplantae</taxon>
        <taxon>Streptophyta</taxon>
        <taxon>Embryophyta</taxon>
        <taxon>Tracheophyta</taxon>
        <taxon>Spermatophyta</taxon>
        <taxon>Magnoliopsida</taxon>
        <taxon>eudicotyledons</taxon>
        <taxon>Gunneridae</taxon>
        <taxon>Pentapetalae</taxon>
        <taxon>rosids</taxon>
        <taxon>malvids</taxon>
        <taxon>Malvales</taxon>
        <taxon>Malvaceae</taxon>
        <taxon>Malvoideae</taxon>
        <taxon>Gossypium</taxon>
    </lineage>
</organism>
<dbReference type="Pfam" id="PF03030">
    <property type="entry name" value="H_PPase"/>
    <property type="match status" value="2"/>
</dbReference>
<dbReference type="EC" id="7.1.3.1" evidence="2"/>
<keyword evidence="4 10" id="KW-0812">Transmembrane</keyword>
<comment type="subcellular location">
    <subcellularLocation>
        <location evidence="1">Endomembrane system</location>
        <topology evidence="1">Multi-pass membrane protein</topology>
    </subcellularLocation>
</comment>